<keyword evidence="4 6" id="KW-0720">Serine protease</keyword>
<dbReference type="eggNOG" id="KOG3627">
    <property type="taxonomic scope" value="Eukaryota"/>
</dbReference>
<feature type="chain" id="PRO_5003027525" evidence="7">
    <location>
        <begin position="19"/>
        <end position="258"/>
    </location>
</feature>
<dbReference type="OMA" id="CIHDART"/>
<keyword evidence="3 6" id="KW-0378">Hydrolase</keyword>
<evidence type="ECO:0000256" key="5">
    <source>
        <dbReference type="ARBA" id="ARBA00023157"/>
    </source>
</evidence>
<keyword evidence="2 6" id="KW-0645">Protease</keyword>
<dbReference type="GO" id="GO:0006508">
    <property type="term" value="P:proteolysis"/>
    <property type="evidence" value="ECO:0007669"/>
    <property type="project" value="UniProtKB-KW"/>
</dbReference>
<dbReference type="FunCoup" id="D2A5Q5">
    <property type="interactions" value="46"/>
</dbReference>
<dbReference type="InterPro" id="IPR001254">
    <property type="entry name" value="Trypsin_dom"/>
</dbReference>
<dbReference type="AlphaFoldDB" id="D2A5Q5"/>
<dbReference type="HOGENOM" id="CLU_006842_7_6_1"/>
<reference evidence="9 10" key="1">
    <citation type="journal article" date="2008" name="Nature">
        <title>The genome of the model beetle and pest Tribolium castaneum.</title>
        <authorList>
            <consortium name="Tribolium Genome Sequencing Consortium"/>
            <person name="Richards S."/>
            <person name="Gibbs R.A."/>
            <person name="Weinstock G.M."/>
            <person name="Brown S.J."/>
            <person name="Denell R."/>
            <person name="Beeman R.W."/>
            <person name="Gibbs R."/>
            <person name="Beeman R.W."/>
            <person name="Brown S.J."/>
            <person name="Bucher G."/>
            <person name="Friedrich M."/>
            <person name="Grimmelikhuijzen C.J."/>
            <person name="Klingler M."/>
            <person name="Lorenzen M."/>
            <person name="Richards S."/>
            <person name="Roth S."/>
            <person name="Schroder R."/>
            <person name="Tautz D."/>
            <person name="Zdobnov E.M."/>
            <person name="Muzny D."/>
            <person name="Gibbs R.A."/>
            <person name="Weinstock G.M."/>
            <person name="Attaway T."/>
            <person name="Bell S."/>
            <person name="Buhay C.J."/>
            <person name="Chandrabose M.N."/>
            <person name="Chavez D."/>
            <person name="Clerk-Blankenburg K.P."/>
            <person name="Cree A."/>
            <person name="Dao M."/>
            <person name="Davis C."/>
            <person name="Chacko J."/>
            <person name="Dinh H."/>
            <person name="Dugan-Rocha S."/>
            <person name="Fowler G."/>
            <person name="Garner T.T."/>
            <person name="Garnes J."/>
            <person name="Gnirke A."/>
            <person name="Hawes A."/>
            <person name="Hernandez J."/>
            <person name="Hines S."/>
            <person name="Holder M."/>
            <person name="Hume J."/>
            <person name="Jhangiani S.N."/>
            <person name="Joshi V."/>
            <person name="Khan Z.M."/>
            <person name="Jackson L."/>
            <person name="Kovar C."/>
            <person name="Kowis A."/>
            <person name="Lee S."/>
            <person name="Lewis L.R."/>
            <person name="Margolis J."/>
            <person name="Morgan M."/>
            <person name="Nazareth L.V."/>
            <person name="Nguyen N."/>
            <person name="Okwuonu G."/>
            <person name="Parker D."/>
            <person name="Richards S."/>
            <person name="Ruiz S.J."/>
            <person name="Santibanez J."/>
            <person name="Savard J."/>
            <person name="Scherer S.E."/>
            <person name="Schneider B."/>
            <person name="Sodergren E."/>
            <person name="Tautz D."/>
            <person name="Vattahil S."/>
            <person name="Villasana D."/>
            <person name="White C.S."/>
            <person name="Wright R."/>
            <person name="Park Y."/>
            <person name="Beeman R.W."/>
            <person name="Lord J."/>
            <person name="Oppert B."/>
            <person name="Lorenzen M."/>
            <person name="Brown S."/>
            <person name="Wang L."/>
            <person name="Savard J."/>
            <person name="Tautz D."/>
            <person name="Richards S."/>
            <person name="Weinstock G."/>
            <person name="Gibbs R.A."/>
            <person name="Liu Y."/>
            <person name="Worley K."/>
            <person name="Weinstock G."/>
            <person name="Elsik C.G."/>
            <person name="Reese J.T."/>
            <person name="Elhaik E."/>
            <person name="Landan G."/>
            <person name="Graur D."/>
            <person name="Arensburger P."/>
            <person name="Atkinson P."/>
            <person name="Beeman R.W."/>
            <person name="Beidler J."/>
            <person name="Brown S.J."/>
            <person name="Demuth J.P."/>
            <person name="Drury D.W."/>
            <person name="Du Y.Z."/>
            <person name="Fujiwara H."/>
            <person name="Lorenzen M."/>
            <person name="Maselli V."/>
            <person name="Osanai M."/>
            <person name="Park Y."/>
            <person name="Robertson H.M."/>
            <person name="Tu Z."/>
            <person name="Wang J.J."/>
            <person name="Wang S."/>
            <person name="Richards S."/>
            <person name="Song H."/>
            <person name="Zhang L."/>
            <person name="Sodergren E."/>
            <person name="Werner D."/>
            <person name="Stanke M."/>
            <person name="Morgenstern B."/>
            <person name="Solovyev V."/>
            <person name="Kosarev P."/>
            <person name="Brown G."/>
            <person name="Chen H.C."/>
            <person name="Ermolaeva O."/>
            <person name="Hlavina W."/>
            <person name="Kapustin Y."/>
            <person name="Kiryutin B."/>
            <person name="Kitts P."/>
            <person name="Maglott D."/>
            <person name="Pruitt K."/>
            <person name="Sapojnikov V."/>
            <person name="Souvorov A."/>
            <person name="Mackey A.J."/>
            <person name="Waterhouse R.M."/>
            <person name="Wyder S."/>
            <person name="Zdobnov E.M."/>
            <person name="Zdobnov E.M."/>
            <person name="Wyder S."/>
            <person name="Kriventseva E.V."/>
            <person name="Kadowaki T."/>
            <person name="Bork P."/>
            <person name="Aranda M."/>
            <person name="Bao R."/>
            <person name="Beermann A."/>
            <person name="Berns N."/>
            <person name="Bolognesi R."/>
            <person name="Bonneton F."/>
            <person name="Bopp D."/>
            <person name="Brown S.J."/>
            <person name="Bucher G."/>
            <person name="Butts T."/>
            <person name="Chaumot A."/>
            <person name="Denell R.E."/>
            <person name="Ferrier D.E."/>
            <person name="Friedrich M."/>
            <person name="Gordon C.M."/>
            <person name="Jindra M."/>
            <person name="Klingler M."/>
            <person name="Lan Q."/>
            <person name="Lattorff H.M."/>
            <person name="Laudet V."/>
            <person name="von Levetsow C."/>
            <person name="Liu Z."/>
            <person name="Lutz R."/>
            <person name="Lynch J.A."/>
            <person name="da Fonseca R.N."/>
            <person name="Posnien N."/>
            <person name="Reuter R."/>
            <person name="Roth S."/>
            <person name="Savard J."/>
            <person name="Schinko J.B."/>
            <person name="Schmitt C."/>
            <person name="Schoppmeier M."/>
            <person name="Schroder R."/>
            <person name="Shippy T.D."/>
            <person name="Simonnet F."/>
            <person name="Marques-Souza H."/>
            <person name="Tautz D."/>
            <person name="Tomoyasu Y."/>
            <person name="Trauner J."/>
            <person name="Van der Zee M."/>
            <person name="Vervoort M."/>
            <person name="Wittkopp N."/>
            <person name="Wimmer E.A."/>
            <person name="Yang X."/>
            <person name="Jones A.K."/>
            <person name="Sattelle D.B."/>
            <person name="Ebert P.R."/>
            <person name="Nelson D."/>
            <person name="Scott J.G."/>
            <person name="Beeman R.W."/>
            <person name="Muthukrishnan S."/>
            <person name="Kramer K.J."/>
            <person name="Arakane Y."/>
            <person name="Beeman R.W."/>
            <person name="Zhu Q."/>
            <person name="Hogenkamp D."/>
            <person name="Dixit R."/>
            <person name="Oppert B."/>
            <person name="Jiang H."/>
            <person name="Zou Z."/>
            <person name="Marshall J."/>
            <person name="Elpidina E."/>
            <person name="Vinokurov K."/>
            <person name="Oppert C."/>
            <person name="Zou Z."/>
            <person name="Evans J."/>
            <person name="Lu Z."/>
            <person name="Zhao P."/>
            <person name="Sumathipala N."/>
            <person name="Altincicek B."/>
            <person name="Vilcinskas A."/>
            <person name="Williams M."/>
            <person name="Hultmark D."/>
            <person name="Hetru C."/>
            <person name="Jiang H."/>
            <person name="Grimmelikhuijzen C.J."/>
            <person name="Hauser F."/>
            <person name="Cazzamali G."/>
            <person name="Williamson M."/>
            <person name="Park Y."/>
            <person name="Li B."/>
            <person name="Tanaka Y."/>
            <person name="Predel R."/>
            <person name="Neupert S."/>
            <person name="Schachtner J."/>
            <person name="Verleyen P."/>
            <person name="Raible F."/>
            <person name="Bork P."/>
            <person name="Friedrich M."/>
            <person name="Walden K.K."/>
            <person name="Robertson H.M."/>
            <person name="Angeli S."/>
            <person name="Foret S."/>
            <person name="Bucher G."/>
            <person name="Schuetz S."/>
            <person name="Maleszka R."/>
            <person name="Wimmer E.A."/>
            <person name="Beeman R.W."/>
            <person name="Lorenzen M."/>
            <person name="Tomoyasu Y."/>
            <person name="Miller S.C."/>
            <person name="Grossmann D."/>
            <person name="Bucher G."/>
        </authorList>
    </citation>
    <scope>NUCLEOTIDE SEQUENCE [LARGE SCALE GENOMIC DNA]</scope>
    <source>
        <strain evidence="9 10">Georgia GA2</strain>
    </source>
</reference>
<dbReference type="InParanoid" id="D2A5Q5"/>
<sequence length="258" mass="28416">MKNFAFFLLPLLLQVCSTTPNPQIINGNVATLGQFPWQAALFFENFDSKFWFCSGTIISPKWILTAAHCIHDARTVLIYTGLIDISVEVKPSDESQKFHLHDDFKPDSLANDIALIELTKELTLDDNTKVVELSNEEITPGTEVTISGWGKTRANDTSINPLLNYVTLTTITNEECQTAYGMTGVIFDEMMCAKSGKNPVQSPCHGDSGGPVVVDFDKKPKHVAVASFVSSEGCESGFPSGYTRTSAYFDWIKEKTGI</sequence>
<evidence type="ECO:0000256" key="2">
    <source>
        <dbReference type="ARBA" id="ARBA00022670"/>
    </source>
</evidence>
<dbReference type="Proteomes" id="UP000007266">
    <property type="component" value="Linkage group 6"/>
</dbReference>
<dbReference type="Gene3D" id="2.40.10.10">
    <property type="entry name" value="Trypsin-like serine proteases"/>
    <property type="match status" value="2"/>
</dbReference>
<keyword evidence="5" id="KW-1015">Disulfide bond</keyword>
<evidence type="ECO:0000313" key="9">
    <source>
        <dbReference type="EMBL" id="EFA05688.1"/>
    </source>
</evidence>
<dbReference type="PANTHER" id="PTHR24260">
    <property type="match status" value="1"/>
</dbReference>
<dbReference type="PhylomeDB" id="D2A5Q5"/>
<proteinExistence type="predicted"/>
<dbReference type="PROSITE" id="PS50240">
    <property type="entry name" value="TRYPSIN_DOM"/>
    <property type="match status" value="1"/>
</dbReference>
<dbReference type="InterPro" id="IPR051333">
    <property type="entry name" value="CLIP_Serine_Protease"/>
</dbReference>
<evidence type="ECO:0000256" key="6">
    <source>
        <dbReference type="RuleBase" id="RU363034"/>
    </source>
</evidence>
<dbReference type="Pfam" id="PF00089">
    <property type="entry name" value="Trypsin"/>
    <property type="match status" value="1"/>
</dbReference>
<evidence type="ECO:0000256" key="1">
    <source>
        <dbReference type="ARBA" id="ARBA00004239"/>
    </source>
</evidence>
<dbReference type="CDD" id="cd00190">
    <property type="entry name" value="Tryp_SPc"/>
    <property type="match status" value="1"/>
</dbReference>
<dbReference type="MEROPS" id="S01.B14"/>
<dbReference type="FunFam" id="2.40.10.10:FF:000068">
    <property type="entry name" value="transmembrane protease serine 2"/>
    <property type="match status" value="1"/>
</dbReference>
<dbReference type="PANTHER" id="PTHR24260:SF136">
    <property type="entry name" value="GH08193P-RELATED"/>
    <property type="match status" value="1"/>
</dbReference>
<evidence type="ECO:0000256" key="7">
    <source>
        <dbReference type="SAM" id="SignalP"/>
    </source>
</evidence>
<feature type="domain" description="Peptidase S1" evidence="8">
    <location>
        <begin position="24"/>
        <end position="257"/>
    </location>
</feature>
<keyword evidence="7" id="KW-0732">Signal</keyword>
<dbReference type="GO" id="GO:0004252">
    <property type="term" value="F:serine-type endopeptidase activity"/>
    <property type="evidence" value="ECO:0007669"/>
    <property type="project" value="InterPro"/>
</dbReference>
<evidence type="ECO:0000256" key="4">
    <source>
        <dbReference type="ARBA" id="ARBA00022825"/>
    </source>
</evidence>
<dbReference type="PROSITE" id="PS00135">
    <property type="entry name" value="TRYPSIN_SER"/>
    <property type="match status" value="1"/>
</dbReference>
<evidence type="ECO:0000259" key="8">
    <source>
        <dbReference type="PROSITE" id="PS50240"/>
    </source>
</evidence>
<dbReference type="InterPro" id="IPR043504">
    <property type="entry name" value="Peptidase_S1_PA_chymotrypsin"/>
</dbReference>
<dbReference type="PRINTS" id="PR00722">
    <property type="entry name" value="CHYMOTRYPSIN"/>
</dbReference>
<evidence type="ECO:0000256" key="3">
    <source>
        <dbReference type="ARBA" id="ARBA00022801"/>
    </source>
</evidence>
<keyword evidence="10" id="KW-1185">Reference proteome</keyword>
<dbReference type="InterPro" id="IPR009003">
    <property type="entry name" value="Peptidase_S1_PA"/>
</dbReference>
<dbReference type="InterPro" id="IPR018114">
    <property type="entry name" value="TRYPSIN_HIS"/>
</dbReference>
<protein>
    <submittedName>
        <fullName evidence="9">Serine protease P154</fullName>
    </submittedName>
</protein>
<organism evidence="9 10">
    <name type="scientific">Tribolium castaneum</name>
    <name type="common">Red flour beetle</name>
    <dbReference type="NCBI Taxonomy" id="7070"/>
    <lineage>
        <taxon>Eukaryota</taxon>
        <taxon>Metazoa</taxon>
        <taxon>Ecdysozoa</taxon>
        <taxon>Arthropoda</taxon>
        <taxon>Hexapoda</taxon>
        <taxon>Insecta</taxon>
        <taxon>Pterygota</taxon>
        <taxon>Neoptera</taxon>
        <taxon>Endopterygota</taxon>
        <taxon>Coleoptera</taxon>
        <taxon>Polyphaga</taxon>
        <taxon>Cucujiformia</taxon>
        <taxon>Tenebrionidae</taxon>
        <taxon>Tenebrionidae incertae sedis</taxon>
        <taxon>Tribolium</taxon>
    </lineage>
</organism>
<reference evidence="9 10" key="2">
    <citation type="journal article" date="2010" name="Nucleic Acids Res.">
        <title>BeetleBase in 2010: revisions to provide comprehensive genomic information for Tribolium castaneum.</title>
        <authorList>
            <person name="Kim H.S."/>
            <person name="Murphy T."/>
            <person name="Xia J."/>
            <person name="Caragea D."/>
            <person name="Park Y."/>
            <person name="Beeman R.W."/>
            <person name="Lorenzen M.D."/>
            <person name="Butcher S."/>
            <person name="Manak J.R."/>
            <person name="Brown S.J."/>
        </authorList>
    </citation>
    <scope>GENOME REANNOTATION</scope>
    <source>
        <strain evidence="9 10">Georgia GA2</strain>
    </source>
</reference>
<dbReference type="FunFam" id="2.40.10.10:FF:000036">
    <property type="entry name" value="Trypsin beta"/>
    <property type="match status" value="1"/>
</dbReference>
<dbReference type="GO" id="GO:0045087">
    <property type="term" value="P:innate immune response"/>
    <property type="evidence" value="ECO:0000318"/>
    <property type="project" value="GO_Central"/>
</dbReference>
<dbReference type="OrthoDB" id="5597713at2759"/>
<comment type="subcellular location">
    <subcellularLocation>
        <location evidence="1">Secreted</location>
        <location evidence="1">Extracellular space</location>
    </subcellularLocation>
</comment>
<dbReference type="EMBL" id="KQ971345">
    <property type="protein sequence ID" value="EFA05688.1"/>
    <property type="molecule type" value="Genomic_DNA"/>
</dbReference>
<dbReference type="SUPFAM" id="SSF50494">
    <property type="entry name" value="Trypsin-like serine proteases"/>
    <property type="match status" value="1"/>
</dbReference>
<evidence type="ECO:0000313" key="10">
    <source>
        <dbReference type="Proteomes" id="UP000007266"/>
    </source>
</evidence>
<gene>
    <name evidence="9" type="primary">AUGUSTUS-3.0.2_15130</name>
    <name evidence="9" type="ORF">TcasGA2_TC015130</name>
</gene>
<dbReference type="InterPro" id="IPR001314">
    <property type="entry name" value="Peptidase_S1A"/>
</dbReference>
<accession>D2A5Q5</accession>
<dbReference type="PROSITE" id="PS00134">
    <property type="entry name" value="TRYPSIN_HIS"/>
    <property type="match status" value="1"/>
</dbReference>
<dbReference type="InterPro" id="IPR033116">
    <property type="entry name" value="TRYPSIN_SER"/>
</dbReference>
<name>D2A5Q5_TRICA</name>
<dbReference type="KEGG" id="tca:661766"/>
<dbReference type="SMART" id="SM00020">
    <property type="entry name" value="Tryp_SPc"/>
    <property type="match status" value="1"/>
</dbReference>
<feature type="signal peptide" evidence="7">
    <location>
        <begin position="1"/>
        <end position="18"/>
    </location>
</feature>
<dbReference type="GO" id="GO:0005615">
    <property type="term" value="C:extracellular space"/>
    <property type="evidence" value="ECO:0000318"/>
    <property type="project" value="GO_Central"/>
</dbReference>